<evidence type="ECO:0000256" key="1">
    <source>
        <dbReference type="SAM" id="MobiDB-lite"/>
    </source>
</evidence>
<feature type="compositionally biased region" description="Low complexity" evidence="1">
    <location>
        <begin position="257"/>
        <end position="273"/>
    </location>
</feature>
<feature type="signal peptide" evidence="2">
    <location>
        <begin position="1"/>
        <end position="31"/>
    </location>
</feature>
<dbReference type="OrthoDB" id="2375390at2"/>
<evidence type="ECO:0000313" key="3">
    <source>
        <dbReference type="EMBL" id="TFE87246.1"/>
    </source>
</evidence>
<reference evidence="3 4" key="1">
    <citation type="submission" date="2017-03" db="EMBL/GenBank/DDBJ databases">
        <title>Isolation of Levoglucosan Utilizing Bacteria.</title>
        <authorList>
            <person name="Arya A.S."/>
        </authorList>
    </citation>
    <scope>NUCLEOTIDE SEQUENCE [LARGE SCALE GENOMIC DNA]</scope>
    <source>
        <strain evidence="3 4">MEC069</strain>
    </source>
</reference>
<keyword evidence="2" id="KW-0732">Signal</keyword>
<feature type="compositionally biased region" description="Gly residues" evidence="1">
    <location>
        <begin position="164"/>
        <end position="188"/>
    </location>
</feature>
<proteinExistence type="predicted"/>
<dbReference type="EMBL" id="MYFO01000014">
    <property type="protein sequence ID" value="TFE87246.1"/>
    <property type="molecule type" value="Genomic_DNA"/>
</dbReference>
<feature type="region of interest" description="Disordered" evidence="1">
    <location>
        <begin position="156"/>
        <end position="193"/>
    </location>
</feature>
<sequence>MLSKKVMTGTIAAAVLLGGGLYGAAHNRAFADDTATSTPAVHSKDGASDGKGFKERGGRGGDRMGGMKRGAGPLESAATLLGVEQKDLMSELAAGKTLAQIASDKQGWDEATLLQKLTEAEQAKLDEAVTAGKLTQEQADKQKADMADRLKSFVENTRPADGKSGPGFGGERGHGGPGGFGGMGGKGGEFSALPDILGMTQEELQAELEAGKSPADIAAEKGISEDQLISKLKDSMTDRLKSFVEQKGHARPSRGDAPAASPQPAASSAPTGA</sequence>
<protein>
    <submittedName>
        <fullName evidence="3">Uncharacterized protein</fullName>
    </submittedName>
</protein>
<feature type="region of interest" description="Disordered" evidence="1">
    <location>
        <begin position="243"/>
        <end position="273"/>
    </location>
</feature>
<evidence type="ECO:0000313" key="4">
    <source>
        <dbReference type="Proteomes" id="UP000298246"/>
    </source>
</evidence>
<keyword evidence="4" id="KW-1185">Reference proteome</keyword>
<evidence type="ECO:0000256" key="2">
    <source>
        <dbReference type="SAM" id="SignalP"/>
    </source>
</evidence>
<organism evidence="3 4">
    <name type="scientific">Paenibacillus athensensis</name>
    <dbReference type="NCBI Taxonomy" id="1967502"/>
    <lineage>
        <taxon>Bacteria</taxon>
        <taxon>Bacillati</taxon>
        <taxon>Bacillota</taxon>
        <taxon>Bacilli</taxon>
        <taxon>Bacillales</taxon>
        <taxon>Paenibacillaceae</taxon>
        <taxon>Paenibacillus</taxon>
    </lineage>
</organism>
<dbReference type="Proteomes" id="UP000298246">
    <property type="component" value="Unassembled WGS sequence"/>
</dbReference>
<feature type="compositionally biased region" description="Basic and acidic residues" evidence="1">
    <location>
        <begin position="42"/>
        <end position="62"/>
    </location>
</feature>
<dbReference type="AlphaFoldDB" id="A0A4Y8Q2X8"/>
<accession>A0A4Y8Q2X8</accession>
<gene>
    <name evidence="3" type="ORF">B5M42_12415</name>
</gene>
<name>A0A4Y8Q2X8_9BACL</name>
<feature type="chain" id="PRO_5021303829" evidence="2">
    <location>
        <begin position="32"/>
        <end position="273"/>
    </location>
</feature>
<comment type="caution">
    <text evidence="3">The sequence shown here is derived from an EMBL/GenBank/DDBJ whole genome shotgun (WGS) entry which is preliminary data.</text>
</comment>
<dbReference type="RefSeq" id="WP_134753264.1">
    <property type="nucleotide sequence ID" value="NZ_MYFO02000002.1"/>
</dbReference>
<feature type="region of interest" description="Disordered" evidence="1">
    <location>
        <begin position="35"/>
        <end position="72"/>
    </location>
</feature>